<dbReference type="Pfam" id="PF08241">
    <property type="entry name" value="Methyltransf_11"/>
    <property type="match status" value="1"/>
</dbReference>
<dbReference type="GO" id="GO:0032259">
    <property type="term" value="P:methylation"/>
    <property type="evidence" value="ECO:0007669"/>
    <property type="project" value="UniProtKB-KW"/>
</dbReference>
<dbReference type="Gene3D" id="3.40.50.150">
    <property type="entry name" value="Vaccinia Virus protein VP39"/>
    <property type="match status" value="1"/>
</dbReference>
<dbReference type="AlphaFoldDB" id="J7S536"/>
<name>J7S536_LEGPN</name>
<dbReference type="EMBL" id="HE980447">
    <property type="protein sequence ID" value="CCK73824.1"/>
    <property type="molecule type" value="Genomic_DNA"/>
</dbReference>
<dbReference type="GO" id="GO:0008757">
    <property type="term" value="F:S-adenosylmethionine-dependent methyltransferase activity"/>
    <property type="evidence" value="ECO:0007669"/>
    <property type="project" value="InterPro"/>
</dbReference>
<organism evidence="3">
    <name type="scientific">Legionella pneumophila serogroup 1</name>
    <dbReference type="NCBI Taxonomy" id="66976"/>
    <lineage>
        <taxon>Bacteria</taxon>
        <taxon>Pseudomonadati</taxon>
        <taxon>Pseudomonadota</taxon>
        <taxon>Gammaproteobacteria</taxon>
        <taxon>Legionellales</taxon>
        <taxon>Legionellaceae</taxon>
        <taxon>Legionella</taxon>
    </lineage>
</organism>
<feature type="domain" description="Methyltransferase type 11" evidence="1">
    <location>
        <begin position="51"/>
        <end position="144"/>
    </location>
</feature>
<dbReference type="InterPro" id="IPR013216">
    <property type="entry name" value="Methyltransf_11"/>
</dbReference>
<dbReference type="InterPro" id="IPR029063">
    <property type="entry name" value="SAM-dependent_MTases_sf"/>
</dbReference>
<accession>J7S536</accession>
<evidence type="ECO:0000313" key="2">
    <source>
        <dbReference type="EMBL" id="CCK73764.1"/>
    </source>
</evidence>
<proteinExistence type="predicted"/>
<keyword evidence="3" id="KW-0808">Transferase</keyword>
<dbReference type="EMBL" id="HE980445">
    <property type="protein sequence ID" value="CCK73764.1"/>
    <property type="molecule type" value="Genomic_DNA"/>
</dbReference>
<evidence type="ECO:0000313" key="4">
    <source>
        <dbReference type="EMBL" id="CCK73824.1"/>
    </source>
</evidence>
<reference evidence="3" key="1">
    <citation type="journal article" date="2013" name="BMC Microbiol.">
        <title>A structural comparison of lipopolysaccharide biosynthesis loci of Legionella pneumophila serogroup 1 strains.</title>
        <authorList>
            <person name="Petzold M."/>
            <person name="Thuermer A."/>
            <person name="Menzel S."/>
            <person name="Mouton J.W."/>
            <person name="Heuner K."/>
            <person name="Lueck C."/>
        </authorList>
    </citation>
    <scope>NUCLEOTIDE SEQUENCE</scope>
    <source>
        <strain evidence="4">Camperdown 1</strain>
        <strain evidence="3">Heysham 1</strain>
        <strain evidence="2">Uppsala 3</strain>
    </source>
</reference>
<sequence>MSKIPKAQAYYEKRAKEGYGLQFPDGHVIRFYQHILKDEFSKLERPPRIFDFGCWNGTHAKYFANNGAEVAGADIIAAAIAQAKECLPESNIQLIDDETDLSEVFGNNFDLIFTNQVLYFLEDALLQKRLNEFEKMLVPGGLFFATMISRNNFYSRHVTEVLSNGLETVIITEPERLVGNTLSLRFMNSTQQLKDTFSMFECIQLGRYECDLDLAHPTEHYIFLGRRR</sequence>
<dbReference type="PANTHER" id="PTHR43861">
    <property type="entry name" value="TRANS-ACONITATE 2-METHYLTRANSFERASE-RELATED"/>
    <property type="match status" value="1"/>
</dbReference>
<dbReference type="OMA" id="KMDFIFA"/>
<dbReference type="PANTHER" id="PTHR43861:SF1">
    <property type="entry name" value="TRANS-ACONITATE 2-METHYLTRANSFERASE"/>
    <property type="match status" value="1"/>
</dbReference>
<protein>
    <submittedName>
        <fullName evidence="3">Putative methyltransferase</fullName>
    </submittedName>
</protein>
<dbReference type="EMBL" id="HF545881">
    <property type="protein sequence ID" value="CCO02565.1"/>
    <property type="molecule type" value="Genomic_DNA"/>
</dbReference>
<evidence type="ECO:0000313" key="3">
    <source>
        <dbReference type="EMBL" id="CCK73794.1"/>
    </source>
</evidence>
<dbReference type="EMBL" id="HE980446">
    <property type="protein sequence ID" value="CCK73794.1"/>
    <property type="molecule type" value="Genomic_DNA"/>
</dbReference>
<evidence type="ECO:0000259" key="1">
    <source>
        <dbReference type="Pfam" id="PF08241"/>
    </source>
</evidence>
<keyword evidence="3" id="KW-0489">Methyltransferase</keyword>
<dbReference type="SUPFAM" id="SSF53335">
    <property type="entry name" value="S-adenosyl-L-methionine-dependent methyltransferases"/>
    <property type="match status" value="1"/>
</dbReference>